<evidence type="ECO:0000256" key="1">
    <source>
        <dbReference type="ARBA" id="ARBA00017693"/>
    </source>
</evidence>
<dbReference type="HAMAP" id="MF_00791">
    <property type="entry name" value="ApaG"/>
    <property type="match status" value="1"/>
</dbReference>
<dbReference type="EMBL" id="JALIDZ010000001">
    <property type="protein sequence ID" value="MCT8970765.1"/>
    <property type="molecule type" value="Genomic_DNA"/>
</dbReference>
<dbReference type="Proteomes" id="UP001320898">
    <property type="component" value="Unassembled WGS sequence"/>
</dbReference>
<proteinExistence type="inferred from homology"/>
<dbReference type="InterPro" id="IPR023065">
    <property type="entry name" value="Uncharacterised_ApaG"/>
</dbReference>
<sequence length="130" mass="14151">MYRATTRGIEVTVEPAFSEERSALEAGAYFWTYTIEIVNTGAETVQLVNRHWRIVDALGKTFEVQGPGVVGEQPVLDPGDSFRYTSGVPLATPSGMMSGTYEMRTMAGDRFLAEVPAFSLDSPGVIPTIN</sequence>
<dbReference type="PANTHER" id="PTHR14289">
    <property type="entry name" value="F-BOX ONLY PROTEIN 3"/>
    <property type="match status" value="1"/>
</dbReference>
<organism evidence="4 5">
    <name type="scientific">Microbaculum marinisediminis</name>
    <dbReference type="NCBI Taxonomy" id="2931392"/>
    <lineage>
        <taxon>Bacteria</taxon>
        <taxon>Pseudomonadati</taxon>
        <taxon>Pseudomonadota</taxon>
        <taxon>Alphaproteobacteria</taxon>
        <taxon>Hyphomicrobiales</taxon>
        <taxon>Tepidamorphaceae</taxon>
        <taxon>Microbaculum</taxon>
    </lineage>
</organism>
<evidence type="ECO:0000313" key="5">
    <source>
        <dbReference type="Proteomes" id="UP001320898"/>
    </source>
</evidence>
<protein>
    <recommendedName>
        <fullName evidence="1 2">Protein ApaG</fullName>
    </recommendedName>
</protein>
<evidence type="ECO:0000313" key="4">
    <source>
        <dbReference type="EMBL" id="MCT8970765.1"/>
    </source>
</evidence>
<dbReference type="GO" id="GO:0070987">
    <property type="term" value="P:error-free translesion synthesis"/>
    <property type="evidence" value="ECO:0007669"/>
    <property type="project" value="TreeGrafter"/>
</dbReference>
<evidence type="ECO:0000259" key="3">
    <source>
        <dbReference type="PROSITE" id="PS51087"/>
    </source>
</evidence>
<dbReference type="NCBIfam" id="NF003967">
    <property type="entry name" value="PRK05461.1"/>
    <property type="match status" value="1"/>
</dbReference>
<dbReference type="Pfam" id="PF04379">
    <property type="entry name" value="DUF525"/>
    <property type="match status" value="1"/>
</dbReference>
<dbReference type="AlphaFoldDB" id="A0AAW5QUS6"/>
<name>A0AAW5QUS6_9HYPH</name>
<dbReference type="RefSeq" id="WP_261614442.1">
    <property type="nucleotide sequence ID" value="NZ_JALIDZ010000001.1"/>
</dbReference>
<dbReference type="SUPFAM" id="SSF110069">
    <property type="entry name" value="ApaG-like"/>
    <property type="match status" value="1"/>
</dbReference>
<dbReference type="InterPro" id="IPR036767">
    <property type="entry name" value="ApaG_sf"/>
</dbReference>
<keyword evidence="5" id="KW-1185">Reference proteome</keyword>
<evidence type="ECO:0000256" key="2">
    <source>
        <dbReference type="HAMAP-Rule" id="MF_00791"/>
    </source>
</evidence>
<dbReference type="InterPro" id="IPR007474">
    <property type="entry name" value="ApaG_domain"/>
</dbReference>
<gene>
    <name evidence="2 4" type="primary">apaG</name>
    <name evidence="4" type="ORF">MUB46_02725</name>
</gene>
<accession>A0AAW5QUS6</accession>
<comment type="caution">
    <text evidence="4">The sequence shown here is derived from an EMBL/GenBank/DDBJ whole genome shotgun (WGS) entry which is preliminary data.</text>
</comment>
<dbReference type="PANTHER" id="PTHR14289:SF16">
    <property type="entry name" value="POLYMERASE DELTA-INTERACTING PROTEIN 2"/>
    <property type="match status" value="1"/>
</dbReference>
<reference evidence="4 5" key="1">
    <citation type="submission" date="2022-04" db="EMBL/GenBank/DDBJ databases">
        <authorList>
            <person name="Ye Y.-Q."/>
            <person name="Du Z.-J."/>
        </authorList>
    </citation>
    <scope>NUCLEOTIDE SEQUENCE [LARGE SCALE GENOMIC DNA]</scope>
    <source>
        <strain evidence="4 5">A6E488</strain>
    </source>
</reference>
<feature type="domain" description="ApaG" evidence="3">
    <location>
        <begin position="3"/>
        <end position="127"/>
    </location>
</feature>
<dbReference type="Gene3D" id="2.60.40.1470">
    <property type="entry name" value="ApaG domain"/>
    <property type="match status" value="1"/>
</dbReference>
<dbReference type="PROSITE" id="PS51087">
    <property type="entry name" value="APAG"/>
    <property type="match status" value="1"/>
</dbReference>